<dbReference type="RefSeq" id="WP_145267681.1">
    <property type="nucleotide sequence ID" value="NZ_CP036426.1"/>
</dbReference>
<accession>A0A518GXG9</accession>
<gene>
    <name evidence="3" type="ORF">ElP_11310</name>
</gene>
<dbReference type="EMBL" id="CP036426">
    <property type="protein sequence ID" value="QDV33288.1"/>
    <property type="molecule type" value="Genomic_DNA"/>
</dbReference>
<keyword evidence="4" id="KW-1185">Reference proteome</keyword>
<evidence type="ECO:0000256" key="2">
    <source>
        <dbReference type="SAM" id="SignalP"/>
    </source>
</evidence>
<dbReference type="KEGG" id="tpla:ElP_11310"/>
<feature type="compositionally biased region" description="Polar residues" evidence="1">
    <location>
        <begin position="92"/>
        <end position="102"/>
    </location>
</feature>
<proteinExistence type="predicted"/>
<dbReference type="Pfam" id="PF13557">
    <property type="entry name" value="Phenol_MetA_deg"/>
    <property type="match status" value="1"/>
</dbReference>
<feature type="compositionally biased region" description="Low complexity" evidence="1">
    <location>
        <begin position="61"/>
        <end position="70"/>
    </location>
</feature>
<feature type="region of interest" description="Disordered" evidence="1">
    <location>
        <begin position="22"/>
        <end position="103"/>
    </location>
</feature>
<reference evidence="3 4" key="1">
    <citation type="submission" date="2019-02" db="EMBL/GenBank/DDBJ databases">
        <title>Deep-cultivation of Planctomycetes and their phenomic and genomic characterization uncovers novel biology.</title>
        <authorList>
            <person name="Wiegand S."/>
            <person name="Jogler M."/>
            <person name="Boedeker C."/>
            <person name="Pinto D."/>
            <person name="Vollmers J."/>
            <person name="Rivas-Marin E."/>
            <person name="Kohn T."/>
            <person name="Peeters S.H."/>
            <person name="Heuer A."/>
            <person name="Rast P."/>
            <person name="Oberbeckmann S."/>
            <person name="Bunk B."/>
            <person name="Jeske O."/>
            <person name="Meyerdierks A."/>
            <person name="Storesund J.E."/>
            <person name="Kallscheuer N."/>
            <person name="Luecker S."/>
            <person name="Lage O.M."/>
            <person name="Pohl T."/>
            <person name="Merkel B.J."/>
            <person name="Hornburger P."/>
            <person name="Mueller R.-W."/>
            <person name="Bruemmer F."/>
            <person name="Labrenz M."/>
            <person name="Spormann A.M."/>
            <person name="Op den Camp H."/>
            <person name="Overmann J."/>
            <person name="Amann R."/>
            <person name="Jetten M.S.M."/>
            <person name="Mascher T."/>
            <person name="Medema M.H."/>
            <person name="Devos D.P."/>
            <person name="Kaster A.-K."/>
            <person name="Ovreas L."/>
            <person name="Rohde M."/>
            <person name="Galperin M.Y."/>
            <person name="Jogler C."/>
        </authorList>
    </citation>
    <scope>NUCLEOTIDE SEQUENCE [LARGE SCALE GENOMIC DNA]</scope>
    <source>
        <strain evidence="3 4">ElP</strain>
    </source>
</reference>
<evidence type="ECO:0000313" key="4">
    <source>
        <dbReference type="Proteomes" id="UP000317835"/>
    </source>
</evidence>
<feature type="chain" id="PRO_5022026981" description="Transporter" evidence="2">
    <location>
        <begin position="25"/>
        <end position="335"/>
    </location>
</feature>
<dbReference type="AlphaFoldDB" id="A0A518GXG9"/>
<organism evidence="3 4">
    <name type="scientific">Tautonia plasticadhaerens</name>
    <dbReference type="NCBI Taxonomy" id="2527974"/>
    <lineage>
        <taxon>Bacteria</taxon>
        <taxon>Pseudomonadati</taxon>
        <taxon>Planctomycetota</taxon>
        <taxon>Planctomycetia</taxon>
        <taxon>Isosphaerales</taxon>
        <taxon>Isosphaeraceae</taxon>
        <taxon>Tautonia</taxon>
    </lineage>
</organism>
<protein>
    <recommendedName>
        <fullName evidence="5">Transporter</fullName>
    </recommendedName>
</protein>
<evidence type="ECO:0000256" key="1">
    <source>
        <dbReference type="SAM" id="MobiDB-lite"/>
    </source>
</evidence>
<keyword evidence="2" id="KW-0732">Signal</keyword>
<dbReference type="InterPro" id="IPR025737">
    <property type="entry name" value="FApF"/>
</dbReference>
<feature type="signal peptide" evidence="2">
    <location>
        <begin position="1"/>
        <end position="24"/>
    </location>
</feature>
<evidence type="ECO:0000313" key="3">
    <source>
        <dbReference type="EMBL" id="QDV33288.1"/>
    </source>
</evidence>
<dbReference type="Proteomes" id="UP000317835">
    <property type="component" value="Chromosome"/>
</dbReference>
<evidence type="ECO:0008006" key="5">
    <source>
        <dbReference type="Google" id="ProtNLM"/>
    </source>
</evidence>
<sequence length="335" mass="36575" precursor="true">MIGRHPAWMLVACLVLCPVSSASARQGPEGRPEGVGRSPDFGEFSATSTASSPPPPGHPGPWGRSPRPGGLLERLGAPLSHVEDDDGRINTDRPSFTPSNATVPAGRLQVESGYTFSHDLTRTSRNDEHLFPELAVRLGLKDWLELRTFWAGQTYSRTNRRADGALLSRNDGPTNFLAGFKWKLSDQDRWIPEAALITDLAIPTSGTSPNSSDGIEPVLFLLYGWKLTDRFTLAGSTGLTTVFDRGVADAPLDDAFEQFSQSLIGFLSVRERVTLFSEWFVLARTNSAVKLPQHFMDGGILYQPTPNIQLDLRAGFGLGDHPTDFFAGAGLSFRY</sequence>
<dbReference type="OrthoDB" id="257472at2"/>
<name>A0A518GXG9_9BACT</name>